<dbReference type="EMBL" id="SNYV01000013">
    <property type="protein sequence ID" value="TDQ77941.1"/>
    <property type="molecule type" value="Genomic_DNA"/>
</dbReference>
<evidence type="ECO:0008006" key="4">
    <source>
        <dbReference type="Google" id="ProtNLM"/>
    </source>
</evidence>
<keyword evidence="1" id="KW-0732">Signal</keyword>
<feature type="chain" id="PRO_5020274044" description="Erythromycin esterase-like protein" evidence="1">
    <location>
        <begin position="21"/>
        <end position="393"/>
    </location>
</feature>
<name>A0A4R6WHX5_9SPHI</name>
<evidence type="ECO:0000313" key="2">
    <source>
        <dbReference type="EMBL" id="TDQ77941.1"/>
    </source>
</evidence>
<sequence length="393" mass="45618">MKKYITFCLLILALSSFSQQKNDIIKQSTYYFSFDSTANFNGIGADFLKNKIRESQFFLIGEQHDIHSIETLISSLIPLFKEYGYNHYVTEIGSIAAKKLIELNENSTPLKSYYSKYSSQINLPPFGFFSTKEEEKTIQQLNKYGINLYGIDFENYASYLSLIDELYQNSDKGKIPKNLYNKVYSFVESEYRKGKNNFNPDLMNKLLNSNELKEFLFLAKNQINNPIISQFELSLKINHQLTLGFWQRRVDNMKSNFIKYYNIQSAKEDSVKAFVKLGAVHTAKGTSFSGNLEVGNLIYELANVNQSKSYSIIIFPRYILNEETGEMKDLVEEDEKDLLKYAFTDQWTIIDLDKLKELSIQHSIQLSKNIVSYIQKYDAIVIPPVTKYSEKIY</sequence>
<reference evidence="2 3" key="1">
    <citation type="submission" date="2019-03" db="EMBL/GenBank/DDBJ databases">
        <title>Genomic Encyclopedia of Archaeal and Bacterial Type Strains, Phase II (KMG-II): from individual species to whole genera.</title>
        <authorList>
            <person name="Goeker M."/>
        </authorList>
    </citation>
    <scope>NUCLEOTIDE SEQUENCE [LARGE SCALE GENOMIC DNA]</scope>
    <source>
        <strain evidence="2 3">DSM 28353</strain>
    </source>
</reference>
<protein>
    <recommendedName>
        <fullName evidence="4">Erythromycin esterase-like protein</fullName>
    </recommendedName>
</protein>
<gene>
    <name evidence="2" type="ORF">CLV99_1914</name>
</gene>
<proteinExistence type="predicted"/>
<dbReference type="RefSeq" id="WP_133584210.1">
    <property type="nucleotide sequence ID" value="NZ_SNYV01000013.1"/>
</dbReference>
<dbReference type="OrthoDB" id="128385at2"/>
<evidence type="ECO:0000313" key="3">
    <source>
        <dbReference type="Proteomes" id="UP000295292"/>
    </source>
</evidence>
<feature type="signal peptide" evidence="1">
    <location>
        <begin position="1"/>
        <end position="20"/>
    </location>
</feature>
<dbReference type="AlphaFoldDB" id="A0A4R6WHX5"/>
<comment type="caution">
    <text evidence="2">The sequence shown here is derived from an EMBL/GenBank/DDBJ whole genome shotgun (WGS) entry which is preliminary data.</text>
</comment>
<organism evidence="2 3">
    <name type="scientific">Sphingobacterium yanglingense</name>
    <dbReference type="NCBI Taxonomy" id="1437280"/>
    <lineage>
        <taxon>Bacteria</taxon>
        <taxon>Pseudomonadati</taxon>
        <taxon>Bacteroidota</taxon>
        <taxon>Sphingobacteriia</taxon>
        <taxon>Sphingobacteriales</taxon>
        <taxon>Sphingobacteriaceae</taxon>
        <taxon>Sphingobacterium</taxon>
    </lineage>
</organism>
<dbReference type="Proteomes" id="UP000295292">
    <property type="component" value="Unassembled WGS sequence"/>
</dbReference>
<accession>A0A4R6WHX5</accession>
<evidence type="ECO:0000256" key="1">
    <source>
        <dbReference type="SAM" id="SignalP"/>
    </source>
</evidence>
<keyword evidence="3" id="KW-1185">Reference proteome</keyword>